<feature type="transmembrane region" description="Helical" evidence="2">
    <location>
        <begin position="53"/>
        <end position="72"/>
    </location>
</feature>
<keyword evidence="2" id="KW-0812">Transmembrane</keyword>
<accession>A0A0V0QYV5</accession>
<gene>
    <name evidence="3" type="ORF">PPERSA_03245</name>
</gene>
<keyword evidence="4" id="KW-1185">Reference proteome</keyword>
<protein>
    <submittedName>
        <fullName evidence="3">Uncharacterized protein</fullName>
    </submittedName>
</protein>
<evidence type="ECO:0000313" key="3">
    <source>
        <dbReference type="EMBL" id="KRX07412.1"/>
    </source>
</evidence>
<evidence type="ECO:0000313" key="4">
    <source>
        <dbReference type="Proteomes" id="UP000054937"/>
    </source>
</evidence>
<feature type="compositionally biased region" description="Polar residues" evidence="1">
    <location>
        <begin position="359"/>
        <end position="368"/>
    </location>
</feature>
<keyword evidence="2" id="KW-1133">Transmembrane helix</keyword>
<organism evidence="3 4">
    <name type="scientific">Pseudocohnilembus persalinus</name>
    <name type="common">Ciliate</name>
    <dbReference type="NCBI Taxonomy" id="266149"/>
    <lineage>
        <taxon>Eukaryota</taxon>
        <taxon>Sar</taxon>
        <taxon>Alveolata</taxon>
        <taxon>Ciliophora</taxon>
        <taxon>Intramacronucleata</taxon>
        <taxon>Oligohymenophorea</taxon>
        <taxon>Scuticociliatia</taxon>
        <taxon>Philasterida</taxon>
        <taxon>Pseudocohnilembidae</taxon>
        <taxon>Pseudocohnilembus</taxon>
    </lineage>
</organism>
<feature type="region of interest" description="Disordered" evidence="1">
    <location>
        <begin position="359"/>
        <end position="378"/>
    </location>
</feature>
<dbReference type="AlphaFoldDB" id="A0A0V0QYV5"/>
<evidence type="ECO:0000256" key="2">
    <source>
        <dbReference type="SAM" id="Phobius"/>
    </source>
</evidence>
<comment type="caution">
    <text evidence="3">The sequence shown here is derived from an EMBL/GenBank/DDBJ whole genome shotgun (WGS) entry which is preliminary data.</text>
</comment>
<dbReference type="EMBL" id="LDAU01000083">
    <property type="protein sequence ID" value="KRX07412.1"/>
    <property type="molecule type" value="Genomic_DNA"/>
</dbReference>
<reference evidence="3 4" key="1">
    <citation type="journal article" date="2015" name="Sci. Rep.">
        <title>Genome of the facultative scuticociliatosis pathogen Pseudocohnilembus persalinus provides insight into its virulence through horizontal gene transfer.</title>
        <authorList>
            <person name="Xiong J."/>
            <person name="Wang G."/>
            <person name="Cheng J."/>
            <person name="Tian M."/>
            <person name="Pan X."/>
            <person name="Warren A."/>
            <person name="Jiang C."/>
            <person name="Yuan D."/>
            <person name="Miao W."/>
        </authorList>
    </citation>
    <scope>NUCLEOTIDE SEQUENCE [LARGE SCALE GENOMIC DNA]</scope>
    <source>
        <strain evidence="3">36N120E</strain>
    </source>
</reference>
<dbReference type="InParanoid" id="A0A0V0QYV5"/>
<dbReference type="OrthoDB" id="10591044at2759"/>
<dbReference type="SUPFAM" id="SSF161245">
    <property type="entry name" value="Zinc hairpin stack"/>
    <property type="match status" value="1"/>
</dbReference>
<dbReference type="Proteomes" id="UP000054937">
    <property type="component" value="Unassembled WGS sequence"/>
</dbReference>
<dbReference type="InterPro" id="IPR037275">
    <property type="entry name" value="Znf_CTCHY_sf"/>
</dbReference>
<name>A0A0V0QYV5_PSEPJ</name>
<proteinExistence type="predicted"/>
<sequence length="378" mass="45020">MGRKSPYIKSADELELSTHEDDKQFKHVQNLCDEVYYGWTYYKLSNENKPGDISMAVITIIHGIFFGITGLLNPGILHKPEIRMQDEEMPVPASFCQICRVKLMKDRSHCTFCNICMDDQIINKMMKRDLQQFKTVAGQKVLNKPYENKFNKKVNYLQRDIDSERLKKWETTQQLSERAPIDFLHSQTQESILNKSNIYGDNEKIFQNDIKYQKKLNQDQNQFYQDYSKKEDIWKPSLKVIGEKYQEKRSIYENNFYMPNKIRVPPKPSQENEYMYQYFNLLPHQRTKNLAGQDIKHKQQVKAVLSDNMDEYHRKYTLPHMRPTTPNGRKYGPPQEHFLTNQTDFINQKKYFLPSFQNISQDQIQNPNDRNRSHFQLG</sequence>
<evidence type="ECO:0000256" key="1">
    <source>
        <dbReference type="SAM" id="MobiDB-lite"/>
    </source>
</evidence>
<keyword evidence="2" id="KW-0472">Membrane</keyword>
<dbReference type="OMA" id="RNNINCK"/>